<dbReference type="EMBL" id="HE796683">
    <property type="protein sequence ID" value="CCG98228.1"/>
    <property type="molecule type" value="Genomic_DNA"/>
</dbReference>
<feature type="transmembrane region" description="Helical" evidence="6">
    <location>
        <begin position="375"/>
        <end position="399"/>
    </location>
</feature>
<dbReference type="KEGG" id="fae:FAES_0214"/>
<feature type="transmembrane region" description="Helical" evidence="6">
    <location>
        <begin position="20"/>
        <end position="41"/>
    </location>
</feature>
<evidence type="ECO:0000256" key="6">
    <source>
        <dbReference type="SAM" id="Phobius"/>
    </source>
</evidence>
<evidence type="ECO:0000313" key="10">
    <source>
        <dbReference type="Proteomes" id="UP000011058"/>
    </source>
</evidence>
<keyword evidence="2" id="KW-1003">Cell membrane</keyword>
<accession>I0K275</accession>
<dbReference type="PROSITE" id="PS51257">
    <property type="entry name" value="PROKAR_LIPOPROTEIN"/>
    <property type="match status" value="1"/>
</dbReference>
<reference evidence="9 10" key="1">
    <citation type="journal article" date="2012" name="J. Bacteriol.">
        <title>Genome Sequence of Fibrella aestuarina BUZ 2T, a Filamentous Marine Bacterium.</title>
        <authorList>
            <person name="Filippini M."/>
            <person name="Qi W."/>
            <person name="Blom J."/>
            <person name="Goesmann A."/>
            <person name="Smits T.H."/>
            <person name="Bagheri H.C."/>
        </authorList>
    </citation>
    <scope>NUCLEOTIDE SEQUENCE [LARGE SCALE GENOMIC DNA]</scope>
    <source>
        <strain evidence="10">BUZ 2T</strain>
    </source>
</reference>
<feature type="transmembrane region" description="Helical" evidence="6">
    <location>
        <begin position="343"/>
        <end position="363"/>
    </location>
</feature>
<dbReference type="eggNOG" id="COG0577">
    <property type="taxonomic scope" value="Bacteria"/>
</dbReference>
<evidence type="ECO:0000256" key="2">
    <source>
        <dbReference type="ARBA" id="ARBA00022475"/>
    </source>
</evidence>
<dbReference type="RefSeq" id="WP_015329328.1">
    <property type="nucleotide sequence ID" value="NC_020054.1"/>
</dbReference>
<dbReference type="Proteomes" id="UP000011058">
    <property type="component" value="Chromosome"/>
</dbReference>
<dbReference type="HOGENOM" id="CLU_008713_1_0_10"/>
<keyword evidence="10" id="KW-1185">Reference proteome</keyword>
<protein>
    <submittedName>
        <fullName evidence="9">Putative ABC transporter permease yknZ</fullName>
    </submittedName>
</protein>
<evidence type="ECO:0000259" key="8">
    <source>
        <dbReference type="Pfam" id="PF12704"/>
    </source>
</evidence>
<feature type="transmembrane region" description="Helical" evidence="6">
    <location>
        <begin position="286"/>
        <end position="306"/>
    </location>
</feature>
<name>I0K275_9BACT</name>
<dbReference type="Pfam" id="PF02687">
    <property type="entry name" value="FtsX"/>
    <property type="match status" value="2"/>
</dbReference>
<feature type="domain" description="MacB-like periplasmic core" evidence="8">
    <location>
        <begin position="466"/>
        <end position="606"/>
    </location>
</feature>
<dbReference type="GO" id="GO:0005886">
    <property type="term" value="C:plasma membrane"/>
    <property type="evidence" value="ECO:0007669"/>
    <property type="project" value="UniProtKB-SubCell"/>
</dbReference>
<dbReference type="STRING" id="1166018.FAES_0214"/>
<evidence type="ECO:0000313" key="9">
    <source>
        <dbReference type="EMBL" id="CCG98228.1"/>
    </source>
</evidence>
<feature type="domain" description="ABC3 transporter permease C-terminal" evidence="7">
    <location>
        <begin position="680"/>
        <end position="794"/>
    </location>
</feature>
<evidence type="ECO:0000256" key="5">
    <source>
        <dbReference type="ARBA" id="ARBA00023136"/>
    </source>
</evidence>
<keyword evidence="3 6" id="KW-0812">Transmembrane</keyword>
<keyword evidence="4 6" id="KW-1133">Transmembrane helix</keyword>
<feature type="domain" description="ABC3 transporter permease C-terminal" evidence="7">
    <location>
        <begin position="292"/>
        <end position="406"/>
    </location>
</feature>
<keyword evidence="5 6" id="KW-0472">Membrane</keyword>
<gene>
    <name evidence="9" type="ORF">FAES_0214</name>
</gene>
<dbReference type="PATRIC" id="fig|1166018.3.peg.218"/>
<dbReference type="InterPro" id="IPR050250">
    <property type="entry name" value="Macrolide_Exporter_MacB"/>
</dbReference>
<evidence type="ECO:0000256" key="3">
    <source>
        <dbReference type="ARBA" id="ARBA00022692"/>
    </source>
</evidence>
<evidence type="ECO:0000259" key="7">
    <source>
        <dbReference type="Pfam" id="PF02687"/>
    </source>
</evidence>
<dbReference type="PANTHER" id="PTHR30572:SF18">
    <property type="entry name" value="ABC-TYPE MACROLIDE FAMILY EXPORT SYSTEM PERMEASE COMPONENT 2"/>
    <property type="match status" value="1"/>
</dbReference>
<feature type="domain" description="MacB-like periplasmic core" evidence="8">
    <location>
        <begin position="20"/>
        <end position="210"/>
    </location>
</feature>
<comment type="subcellular location">
    <subcellularLocation>
        <location evidence="1">Cell membrane</location>
        <topology evidence="1">Multi-pass membrane protein</topology>
    </subcellularLocation>
</comment>
<dbReference type="OrthoDB" id="5933722at2"/>
<dbReference type="AlphaFoldDB" id="I0K275"/>
<dbReference type="InterPro" id="IPR025857">
    <property type="entry name" value="MacB_PCD"/>
</dbReference>
<feature type="transmembrane region" description="Helical" evidence="6">
    <location>
        <begin position="765"/>
        <end position="784"/>
    </location>
</feature>
<organism evidence="9 10">
    <name type="scientific">Fibrella aestuarina BUZ 2</name>
    <dbReference type="NCBI Taxonomy" id="1166018"/>
    <lineage>
        <taxon>Bacteria</taxon>
        <taxon>Pseudomonadati</taxon>
        <taxon>Bacteroidota</taxon>
        <taxon>Cytophagia</taxon>
        <taxon>Cytophagales</taxon>
        <taxon>Spirosomataceae</taxon>
        <taxon>Fibrella</taxon>
    </lineage>
</organism>
<feature type="transmembrane region" description="Helical" evidence="6">
    <location>
        <begin position="678"/>
        <end position="703"/>
    </location>
</feature>
<feature type="transmembrane region" description="Helical" evidence="6">
    <location>
        <begin position="733"/>
        <end position="753"/>
    </location>
</feature>
<dbReference type="InterPro" id="IPR003838">
    <property type="entry name" value="ABC3_permease_C"/>
</dbReference>
<dbReference type="PANTHER" id="PTHR30572">
    <property type="entry name" value="MEMBRANE COMPONENT OF TRANSPORTER-RELATED"/>
    <property type="match status" value="1"/>
</dbReference>
<feature type="transmembrane region" description="Helical" evidence="6">
    <location>
        <begin position="436"/>
        <end position="456"/>
    </location>
</feature>
<proteinExistence type="predicted"/>
<dbReference type="Pfam" id="PF12704">
    <property type="entry name" value="MacB_PCD"/>
    <property type="match status" value="2"/>
</dbReference>
<evidence type="ECO:0000256" key="1">
    <source>
        <dbReference type="ARBA" id="ARBA00004651"/>
    </source>
</evidence>
<dbReference type="GO" id="GO:0022857">
    <property type="term" value="F:transmembrane transporter activity"/>
    <property type="evidence" value="ECO:0007669"/>
    <property type="project" value="TreeGrafter"/>
</dbReference>
<sequence length="801" mass="89584">MLRSYLTIALRTLRRNRLYTLINVTGLGLGIGCALLLFALVRYHYRTDTHHQHYDRIYQFTSSFKTSDGEMQSPGVPERFGDALQLDHPEIEALAMIEEWEEPMVVVPGQTKDGAETKFREADAKAAFTTPTYFKLFDYTWLSGGPASLNEPGTVVLSAKLARKFLGSTDALGRVLKLDGHTLARVVGVFADYADNTDYAYEIIGSRATLPDFLGRPLNDNFKNTNSSTHCFVLLNDRYTPANWNRDMVAFLKKHNPDNLTITTYPLHPLRDLHFNTEFGGVSKNLLASLFVIGLFLVITASINFVNLATAQALNRSREVGVRKVLGSTRQQLLGQFMGETTLIVGLAMVLALLVFNYGLSLAHTYLHGAFRFTFYFSPSVVGWLLLLMVGVVLLSGVYPALVLAGFKPIVALAGRLTTQQAGGFSIRRGLVVTQFAISQMLIIGLIVVASQLHYVQTKDLGFRKEALLTVRLPSVQRQDLSKMSTFRNLATALPEVTGFSYSMSGAPQSGWRSTTSVRFDTRPDEEKFSPQQTWIDDQYVPLFGLKLVAGRNLTPSDTIREALVNETMVRKLGYRDPAQVLGKFLRKEGYAPMTIVGVLKDYNENDLKTPIGPSFFTTNSPNYYSASLQLQTGNYQRVLAQLEAIYNRLYPANYFIHEFVDDQIQKNYQEELTMGRLVNFFAAIALLIGCMGLYGLILFMVNQRTKEIGVRKVLGASVSSILWLFSREFARLILVAFVVAAPVAWWVMTHWLESFQYRIDVEPSMFVVALLATVVVAAVTVSYQSLRAALMNPVKSLRSE</sequence>
<evidence type="ECO:0000256" key="4">
    <source>
        <dbReference type="ARBA" id="ARBA00022989"/>
    </source>
</evidence>